<dbReference type="InterPro" id="IPR036388">
    <property type="entry name" value="WH-like_DNA-bd_sf"/>
</dbReference>
<dbReference type="Pfam" id="PF00891">
    <property type="entry name" value="Methyltransf_2"/>
    <property type="match status" value="1"/>
</dbReference>
<evidence type="ECO:0000259" key="4">
    <source>
        <dbReference type="Pfam" id="PF00891"/>
    </source>
</evidence>
<proteinExistence type="predicted"/>
<protein>
    <submittedName>
        <fullName evidence="5">O-methyltransferase</fullName>
    </submittedName>
</protein>
<evidence type="ECO:0000256" key="2">
    <source>
        <dbReference type="ARBA" id="ARBA00022679"/>
    </source>
</evidence>
<evidence type="ECO:0000313" key="5">
    <source>
        <dbReference type="EMBL" id="KAG7041345.1"/>
    </source>
</evidence>
<dbReference type="InterPro" id="IPR036390">
    <property type="entry name" value="WH_DNA-bd_sf"/>
</dbReference>
<gene>
    <name evidence="5" type="ORF">JMJ77_003451</name>
</gene>
<dbReference type="Proteomes" id="UP000699042">
    <property type="component" value="Unassembled WGS sequence"/>
</dbReference>
<dbReference type="InterPro" id="IPR001077">
    <property type="entry name" value="COMT_C"/>
</dbReference>
<dbReference type="GO" id="GO:0008171">
    <property type="term" value="F:O-methyltransferase activity"/>
    <property type="evidence" value="ECO:0007669"/>
    <property type="project" value="InterPro"/>
</dbReference>
<keyword evidence="1" id="KW-0489">Methyltransferase</keyword>
<evidence type="ECO:0000313" key="6">
    <source>
        <dbReference type="Proteomes" id="UP000699042"/>
    </source>
</evidence>
<sequence>MTEFWGQTGLVLKRSSASLVMCLFSKLVILQLVVLQLVILQQQKLGPSSTSLQPTLYTLAGMATADALIASLQDINGESFTDKAERIRARDALYDALRKVQTPWDIAWDHIVVKGGGNAAIKTLIDAGVFKKWHEAGGEPITCTKLSKLTGADEHLIRRMMRAIAGQRLVIETDLDTYARTPWARALGEDAPLPAMYGGFYGELTNPMFRSLPYYLKQNGYRNPTDKNDCNFQHWRGPDAVFFKYVGTNPLLTSDFNDVMECHSRDNLTAWTEVYPTEKIIEGAVPERPLVVDIGGGKGHDLRKFHVRHPQVPTRHLILQDLPDFLKDVKPDSAFTIQAHDFFTPQPLRGARAYFLHNVLHDWPDATAVDILKNIASAMERGYSRLLIHESLISERAPLSKVTATDMIMMAGLASAERTEEQWRELIAAAGLRVVKIWRPVQAVESVIETELA</sequence>
<dbReference type="InterPro" id="IPR029063">
    <property type="entry name" value="SAM-dependent_MTases_sf"/>
</dbReference>
<keyword evidence="2" id="KW-0808">Transferase</keyword>
<dbReference type="PROSITE" id="PS51683">
    <property type="entry name" value="SAM_OMT_II"/>
    <property type="match status" value="1"/>
</dbReference>
<comment type="caution">
    <text evidence="5">The sequence shown here is derived from an EMBL/GenBank/DDBJ whole genome shotgun (WGS) entry which is preliminary data.</text>
</comment>
<dbReference type="Gene3D" id="1.10.10.10">
    <property type="entry name" value="Winged helix-like DNA-binding domain superfamily/Winged helix DNA-binding domain"/>
    <property type="match status" value="1"/>
</dbReference>
<keyword evidence="6" id="KW-1185">Reference proteome</keyword>
<dbReference type="AlphaFoldDB" id="A0A9P7QQV2"/>
<reference evidence="5" key="1">
    <citation type="submission" date="2021-05" db="EMBL/GenBank/DDBJ databases">
        <title>Comparative genomics of three Colletotrichum scovillei strains and genetic complementation revealed genes involved fungal growth and virulence on chili pepper.</title>
        <authorList>
            <person name="Hsieh D.-K."/>
            <person name="Chuang S.-C."/>
            <person name="Chen C.-Y."/>
            <person name="Chao Y.-T."/>
            <person name="Lu M.-Y.J."/>
            <person name="Lee M.-H."/>
            <person name="Shih M.-C."/>
        </authorList>
    </citation>
    <scope>NUCLEOTIDE SEQUENCE</scope>
    <source>
        <strain evidence="5">Coll-153</strain>
    </source>
</reference>
<dbReference type="SUPFAM" id="SSF46785">
    <property type="entry name" value="Winged helix' DNA-binding domain"/>
    <property type="match status" value="1"/>
</dbReference>
<evidence type="ECO:0000256" key="3">
    <source>
        <dbReference type="ARBA" id="ARBA00022691"/>
    </source>
</evidence>
<dbReference type="PANTHER" id="PTHR43712:SF1">
    <property type="entry name" value="HYPOTHETICAL O-METHYLTRANSFERASE (EUROFUNG)-RELATED"/>
    <property type="match status" value="1"/>
</dbReference>
<keyword evidence="3" id="KW-0949">S-adenosyl-L-methionine</keyword>
<dbReference type="Gene3D" id="3.40.50.150">
    <property type="entry name" value="Vaccinia Virus protein VP39"/>
    <property type="match status" value="1"/>
</dbReference>
<dbReference type="EMBL" id="JAESDN010000015">
    <property type="protein sequence ID" value="KAG7041345.1"/>
    <property type="molecule type" value="Genomic_DNA"/>
</dbReference>
<accession>A0A9P7QQV2</accession>
<dbReference type="SUPFAM" id="SSF53335">
    <property type="entry name" value="S-adenosyl-L-methionine-dependent methyltransferases"/>
    <property type="match status" value="1"/>
</dbReference>
<dbReference type="OrthoDB" id="2410195at2759"/>
<name>A0A9P7QQV2_9PEZI</name>
<organism evidence="5 6">
    <name type="scientific">Colletotrichum scovillei</name>
    <dbReference type="NCBI Taxonomy" id="1209932"/>
    <lineage>
        <taxon>Eukaryota</taxon>
        <taxon>Fungi</taxon>
        <taxon>Dikarya</taxon>
        <taxon>Ascomycota</taxon>
        <taxon>Pezizomycotina</taxon>
        <taxon>Sordariomycetes</taxon>
        <taxon>Hypocreomycetidae</taxon>
        <taxon>Glomerellales</taxon>
        <taxon>Glomerellaceae</taxon>
        <taxon>Colletotrichum</taxon>
        <taxon>Colletotrichum acutatum species complex</taxon>
    </lineage>
</organism>
<dbReference type="InterPro" id="IPR016461">
    <property type="entry name" value="COMT-like"/>
</dbReference>
<dbReference type="GO" id="GO:0032259">
    <property type="term" value="P:methylation"/>
    <property type="evidence" value="ECO:0007669"/>
    <property type="project" value="UniProtKB-KW"/>
</dbReference>
<evidence type="ECO:0000256" key="1">
    <source>
        <dbReference type="ARBA" id="ARBA00022603"/>
    </source>
</evidence>
<dbReference type="PANTHER" id="PTHR43712">
    <property type="entry name" value="PUTATIVE (AFU_ORTHOLOGUE AFUA_4G14580)-RELATED"/>
    <property type="match status" value="1"/>
</dbReference>
<feature type="domain" description="O-methyltransferase C-terminal" evidence="4">
    <location>
        <begin position="226"/>
        <end position="432"/>
    </location>
</feature>